<keyword evidence="4" id="KW-1185">Reference proteome</keyword>
<evidence type="ECO:0000256" key="1">
    <source>
        <dbReference type="SAM" id="MobiDB-lite"/>
    </source>
</evidence>
<keyword evidence="2" id="KW-0732">Signal</keyword>
<feature type="chain" id="PRO_5011444988" evidence="2">
    <location>
        <begin position="25"/>
        <end position="152"/>
    </location>
</feature>
<organism evidence="3 4">
    <name type="scientific">Microbulbifer marinus</name>
    <dbReference type="NCBI Taxonomy" id="658218"/>
    <lineage>
        <taxon>Bacteria</taxon>
        <taxon>Pseudomonadati</taxon>
        <taxon>Pseudomonadota</taxon>
        <taxon>Gammaproteobacteria</taxon>
        <taxon>Cellvibrionales</taxon>
        <taxon>Microbulbiferaceae</taxon>
        <taxon>Microbulbifer</taxon>
    </lineage>
</organism>
<feature type="region of interest" description="Disordered" evidence="1">
    <location>
        <begin position="133"/>
        <end position="152"/>
    </location>
</feature>
<dbReference type="EMBL" id="FNQO01000002">
    <property type="protein sequence ID" value="SEA19256.1"/>
    <property type="molecule type" value="Genomic_DNA"/>
</dbReference>
<evidence type="ECO:0000313" key="3">
    <source>
        <dbReference type="EMBL" id="SEA19256.1"/>
    </source>
</evidence>
<dbReference type="OrthoDB" id="9936491at2"/>
<evidence type="ECO:0000256" key="2">
    <source>
        <dbReference type="SAM" id="SignalP"/>
    </source>
</evidence>
<gene>
    <name evidence="3" type="ORF">SAMN05216562_2221</name>
</gene>
<dbReference type="RefSeq" id="WP_091388184.1">
    <property type="nucleotide sequence ID" value="NZ_FNQO01000002.1"/>
</dbReference>
<proteinExistence type="predicted"/>
<sequence>MSYTIIHRLLLTSAVFIAPALATADGIGRDSGAANLPGEMEYIEVIGEREADDAARERTRQARQFKQQQRQRSRLEQVHSLRLRQQQLVERFRAEKERALASEQDKRRKAAQEAAQAEELRRQQQRIRAEELRRQEEERLRTEAQAQQQEPS</sequence>
<feature type="region of interest" description="Disordered" evidence="1">
    <location>
        <begin position="99"/>
        <end position="122"/>
    </location>
</feature>
<feature type="signal peptide" evidence="2">
    <location>
        <begin position="1"/>
        <end position="24"/>
    </location>
</feature>
<feature type="region of interest" description="Disordered" evidence="1">
    <location>
        <begin position="53"/>
        <end position="77"/>
    </location>
</feature>
<evidence type="ECO:0000313" key="4">
    <source>
        <dbReference type="Proteomes" id="UP000198658"/>
    </source>
</evidence>
<dbReference type="AlphaFoldDB" id="A0A1H3Z6D8"/>
<accession>A0A1H3Z6D8</accession>
<protein>
    <submittedName>
        <fullName evidence="3">Uncharacterized protein</fullName>
    </submittedName>
</protein>
<dbReference type="Proteomes" id="UP000198658">
    <property type="component" value="Unassembled WGS sequence"/>
</dbReference>
<feature type="compositionally biased region" description="Basic and acidic residues" evidence="1">
    <location>
        <begin position="133"/>
        <end position="142"/>
    </location>
</feature>
<reference evidence="4" key="1">
    <citation type="submission" date="2016-10" db="EMBL/GenBank/DDBJ databases">
        <authorList>
            <person name="Varghese N."/>
            <person name="Submissions S."/>
        </authorList>
    </citation>
    <scope>NUCLEOTIDE SEQUENCE [LARGE SCALE GENOMIC DNA]</scope>
    <source>
        <strain evidence="4">CGMCC 1.10657</strain>
    </source>
</reference>
<feature type="compositionally biased region" description="Low complexity" evidence="1">
    <location>
        <begin position="143"/>
        <end position="152"/>
    </location>
</feature>
<name>A0A1H3Z6D8_9GAMM</name>